<proteinExistence type="predicted"/>
<reference evidence="1 2" key="1">
    <citation type="submission" date="2018-04" db="EMBL/GenBank/DDBJ databases">
        <title>Genomic Encyclopedia of Archaeal and Bacterial Type Strains, Phase II (KMG-II): from individual species to whole genera.</title>
        <authorList>
            <person name="Goeker M."/>
        </authorList>
    </citation>
    <scope>NUCLEOTIDE SEQUENCE [LARGE SCALE GENOMIC DNA]</scope>
    <source>
        <strain evidence="1 2">DSM 23082</strain>
    </source>
</reference>
<organism evidence="1 2">
    <name type="scientific">Christiangramia gaetbulicola</name>
    <dbReference type="NCBI Taxonomy" id="703340"/>
    <lineage>
        <taxon>Bacteria</taxon>
        <taxon>Pseudomonadati</taxon>
        <taxon>Bacteroidota</taxon>
        <taxon>Flavobacteriia</taxon>
        <taxon>Flavobacteriales</taxon>
        <taxon>Flavobacteriaceae</taxon>
        <taxon>Christiangramia</taxon>
    </lineage>
</organism>
<dbReference type="EMBL" id="QBKQ01000001">
    <property type="protein sequence ID" value="PTX44191.1"/>
    <property type="molecule type" value="Genomic_DNA"/>
</dbReference>
<comment type="caution">
    <text evidence="1">The sequence shown here is derived from an EMBL/GenBank/DDBJ whole genome shotgun (WGS) entry which is preliminary data.</text>
</comment>
<keyword evidence="2" id="KW-1185">Reference proteome</keyword>
<accession>A0A2T6AK54</accession>
<dbReference type="AlphaFoldDB" id="A0A2T6AK54"/>
<evidence type="ECO:0000313" key="2">
    <source>
        <dbReference type="Proteomes" id="UP000244174"/>
    </source>
</evidence>
<evidence type="ECO:0000313" key="1">
    <source>
        <dbReference type="EMBL" id="PTX44191.1"/>
    </source>
</evidence>
<gene>
    <name evidence="1" type="ORF">C8P64_0161</name>
</gene>
<dbReference type="OrthoDB" id="1094062at2"/>
<dbReference type="Proteomes" id="UP000244174">
    <property type="component" value="Unassembled WGS sequence"/>
</dbReference>
<protein>
    <submittedName>
        <fullName evidence="1">Uncharacterized protein</fullName>
    </submittedName>
</protein>
<sequence length="162" mass="19413">MDLFDLDDLIPSLGIDPTDEHLEELYETFKQDFVITNYSIDGFDVKIDLADSKEDGFENYPHTFVKLITRGKKGKRVFDRKRANKIHWIKVILENRHTEDILCFQYKEGNGSIRDYFWFKEGDYLVIMEKITPNYIIISGFHIDDERNRKYYQKRLDNCVKK</sequence>
<dbReference type="RefSeq" id="WP_108170165.1">
    <property type="nucleotide sequence ID" value="NZ_QBKQ01000001.1"/>
</dbReference>
<name>A0A2T6AK54_9FLAO</name>